<dbReference type="GO" id="GO:0005524">
    <property type="term" value="F:ATP binding"/>
    <property type="evidence" value="ECO:0007669"/>
    <property type="project" value="UniProtKB-KW"/>
</dbReference>
<dbReference type="InterPro" id="IPR003593">
    <property type="entry name" value="AAA+_ATPase"/>
</dbReference>
<sequence length="209" mass="23340">MLSISDYSKSYGFEPVLDIRKQNFPVGNHLIQGSNGSGKTTLFKSIAGMLKFDGEIALQGEISLVKDPVKYRLHVSYCEAEPRFPPFLTAHDLISFVAKAKKASKQQVNSLIEALNLDSFIHQPVKTYSSGMLKKTSLLLGFLGHPRVILLDEPFTTIDADTLKSLAQLISQHQQGCVFLISTHQDLKQIPVNFKSTFFIDNKKLNIRS</sequence>
<dbReference type="PANTHER" id="PTHR42939:SF1">
    <property type="entry name" value="ABC TRANSPORTER ATP-BINDING PROTEIN ALBC-RELATED"/>
    <property type="match status" value="1"/>
</dbReference>
<keyword evidence="6" id="KW-1185">Reference proteome</keyword>
<dbReference type="Gene3D" id="3.40.50.300">
    <property type="entry name" value="P-loop containing nucleotide triphosphate hydrolases"/>
    <property type="match status" value="1"/>
</dbReference>
<keyword evidence="1" id="KW-0813">Transport</keyword>
<keyword evidence="2" id="KW-0547">Nucleotide-binding</keyword>
<evidence type="ECO:0000313" key="5">
    <source>
        <dbReference type="EMBL" id="MBL6447979.1"/>
    </source>
</evidence>
<protein>
    <submittedName>
        <fullName evidence="5">ABC transporter ATP-binding protein</fullName>
    </submittedName>
</protein>
<dbReference type="InterPro" id="IPR027417">
    <property type="entry name" value="P-loop_NTPase"/>
</dbReference>
<evidence type="ECO:0000256" key="2">
    <source>
        <dbReference type="ARBA" id="ARBA00022741"/>
    </source>
</evidence>
<dbReference type="Proteomes" id="UP000614216">
    <property type="component" value="Unassembled WGS sequence"/>
</dbReference>
<reference evidence="5" key="1">
    <citation type="submission" date="2021-01" db="EMBL/GenBank/DDBJ databases">
        <title>Fulvivirga kasyanovii gen. nov., sp nov., a novel member of the phylum Bacteroidetes isolated from seawater in a mussel farm.</title>
        <authorList>
            <person name="Zhao L.-H."/>
            <person name="Wang Z.-J."/>
        </authorList>
    </citation>
    <scope>NUCLEOTIDE SEQUENCE</scope>
    <source>
        <strain evidence="5">29W222</strain>
    </source>
</reference>
<name>A0A937KD09_9BACT</name>
<dbReference type="RefSeq" id="WP_202857520.1">
    <property type="nucleotide sequence ID" value="NZ_JAEUGD010000058.1"/>
</dbReference>
<accession>A0A937KD09</accession>
<evidence type="ECO:0000256" key="3">
    <source>
        <dbReference type="ARBA" id="ARBA00022840"/>
    </source>
</evidence>
<feature type="domain" description="AAA+ ATPase" evidence="4">
    <location>
        <begin position="25"/>
        <end position="206"/>
    </location>
</feature>
<dbReference type="SUPFAM" id="SSF52540">
    <property type="entry name" value="P-loop containing nucleoside triphosphate hydrolases"/>
    <property type="match status" value="1"/>
</dbReference>
<dbReference type="SMART" id="SM00382">
    <property type="entry name" value="AAA"/>
    <property type="match status" value="1"/>
</dbReference>
<organism evidence="5 6">
    <name type="scientific">Fulvivirga marina</name>
    <dbReference type="NCBI Taxonomy" id="2494733"/>
    <lineage>
        <taxon>Bacteria</taxon>
        <taxon>Pseudomonadati</taxon>
        <taxon>Bacteroidota</taxon>
        <taxon>Cytophagia</taxon>
        <taxon>Cytophagales</taxon>
        <taxon>Fulvivirgaceae</taxon>
        <taxon>Fulvivirga</taxon>
    </lineage>
</organism>
<evidence type="ECO:0000256" key="1">
    <source>
        <dbReference type="ARBA" id="ARBA00022448"/>
    </source>
</evidence>
<dbReference type="InterPro" id="IPR051782">
    <property type="entry name" value="ABC_Transporter_VariousFunc"/>
</dbReference>
<gene>
    <name evidence="5" type="ORF">JMN32_16805</name>
</gene>
<dbReference type="InterPro" id="IPR003439">
    <property type="entry name" value="ABC_transporter-like_ATP-bd"/>
</dbReference>
<evidence type="ECO:0000259" key="4">
    <source>
        <dbReference type="SMART" id="SM00382"/>
    </source>
</evidence>
<dbReference type="AlphaFoldDB" id="A0A937KD09"/>
<dbReference type="PANTHER" id="PTHR42939">
    <property type="entry name" value="ABC TRANSPORTER ATP-BINDING PROTEIN ALBC-RELATED"/>
    <property type="match status" value="1"/>
</dbReference>
<proteinExistence type="predicted"/>
<dbReference type="EMBL" id="JAEUGD010000058">
    <property type="protein sequence ID" value="MBL6447979.1"/>
    <property type="molecule type" value="Genomic_DNA"/>
</dbReference>
<keyword evidence="3 5" id="KW-0067">ATP-binding</keyword>
<comment type="caution">
    <text evidence="5">The sequence shown here is derived from an EMBL/GenBank/DDBJ whole genome shotgun (WGS) entry which is preliminary data.</text>
</comment>
<dbReference type="GO" id="GO:0016887">
    <property type="term" value="F:ATP hydrolysis activity"/>
    <property type="evidence" value="ECO:0007669"/>
    <property type="project" value="InterPro"/>
</dbReference>
<evidence type="ECO:0000313" key="6">
    <source>
        <dbReference type="Proteomes" id="UP000614216"/>
    </source>
</evidence>
<dbReference type="Pfam" id="PF00005">
    <property type="entry name" value="ABC_tran"/>
    <property type="match status" value="1"/>
</dbReference>